<dbReference type="InParanoid" id="A0A0C2ZEI8"/>
<proteinExistence type="predicted"/>
<dbReference type="Gene3D" id="3.30.9.10">
    <property type="entry name" value="D-Amino Acid Oxidase, subunit A, domain 2"/>
    <property type="match status" value="1"/>
</dbReference>
<dbReference type="Proteomes" id="UP000053989">
    <property type="component" value="Unassembled WGS sequence"/>
</dbReference>
<dbReference type="SUPFAM" id="SSF51905">
    <property type="entry name" value="FAD/NAD(P)-binding domain"/>
    <property type="match status" value="2"/>
</dbReference>
<dbReference type="STRING" id="1036808.A0A0C2ZEI8"/>
<protein>
    <recommendedName>
        <fullName evidence="2">FAD dependent oxidoreductase domain-containing protein</fullName>
    </recommendedName>
</protein>
<gene>
    <name evidence="3" type="ORF">SCLCIDRAFT_125015</name>
</gene>
<dbReference type="HOGENOM" id="CLU_022730_3_1_1"/>
<reference evidence="3 4" key="1">
    <citation type="submission" date="2014-04" db="EMBL/GenBank/DDBJ databases">
        <authorList>
            <consortium name="DOE Joint Genome Institute"/>
            <person name="Kuo A."/>
            <person name="Kohler A."/>
            <person name="Nagy L.G."/>
            <person name="Floudas D."/>
            <person name="Copeland A."/>
            <person name="Barry K.W."/>
            <person name="Cichocki N."/>
            <person name="Veneault-Fourrey C."/>
            <person name="LaButti K."/>
            <person name="Lindquist E.A."/>
            <person name="Lipzen A."/>
            <person name="Lundell T."/>
            <person name="Morin E."/>
            <person name="Murat C."/>
            <person name="Sun H."/>
            <person name="Tunlid A."/>
            <person name="Henrissat B."/>
            <person name="Grigoriev I.V."/>
            <person name="Hibbett D.S."/>
            <person name="Martin F."/>
            <person name="Nordberg H.P."/>
            <person name="Cantor M.N."/>
            <person name="Hua S.X."/>
        </authorList>
    </citation>
    <scope>NUCLEOTIDE SEQUENCE [LARGE SCALE GENOMIC DNA]</scope>
    <source>
        <strain evidence="3 4">Foug A</strain>
    </source>
</reference>
<dbReference type="PANTHER" id="PTHR13847:SF260">
    <property type="entry name" value="FAD DEPENDENT OXIDOREDUCTASE DOMAIN-CONTAINING PROTEIN"/>
    <property type="match status" value="1"/>
</dbReference>
<accession>A0A0C2ZEI8</accession>
<sequence length="478" mass="52366">MQGDSAGSGTPATTLPAEYEPASIPSANPTHSFWIHSSPDANPLAREGSEGPLITDADICIIGSGITGVGIAYHLSEAFETLATSDKSPLRVLILEAREFCRNGGHLTPACFFKFAGREEKYGIDEAIRSSAVEAYTASSLVDIIEKHDWSKEVDLVDGGNVSLLFTQDETETIERDFERAKSAGLNLEGVQWLTAGEVNRTFGTSYPAVKRPGWNLWPVKLVTKLYERATQRVGARFDLKLHTYTPVTSVEKIAQTTSGSDRAFLLSTHRGSISCSRVVHATNGYASHLLPMFTGPDGIVPCRGQIIATRASVGPKLIGKNSWRGYQGVEYWFPRPLELKQNNPLVILGWGPERYIDDDSSINPAVAKHMREILPSLFQGRYEQGNEPEMEWTGITGVTAMNDPFVGPILDFSTGDDTAYKGQFIAAGYSGHGMPRSFACAEVVAQMIIAELSGGEWCCPTWFPKRYLTWYRIAQGN</sequence>
<dbReference type="OrthoDB" id="429143at2759"/>
<reference evidence="4" key="2">
    <citation type="submission" date="2015-01" db="EMBL/GenBank/DDBJ databases">
        <title>Evolutionary Origins and Diversification of the Mycorrhizal Mutualists.</title>
        <authorList>
            <consortium name="DOE Joint Genome Institute"/>
            <consortium name="Mycorrhizal Genomics Consortium"/>
            <person name="Kohler A."/>
            <person name="Kuo A."/>
            <person name="Nagy L.G."/>
            <person name="Floudas D."/>
            <person name="Copeland A."/>
            <person name="Barry K.W."/>
            <person name="Cichocki N."/>
            <person name="Veneault-Fourrey C."/>
            <person name="LaButti K."/>
            <person name="Lindquist E.A."/>
            <person name="Lipzen A."/>
            <person name="Lundell T."/>
            <person name="Morin E."/>
            <person name="Murat C."/>
            <person name="Riley R."/>
            <person name="Ohm R."/>
            <person name="Sun H."/>
            <person name="Tunlid A."/>
            <person name="Henrissat B."/>
            <person name="Grigoriev I.V."/>
            <person name="Hibbett D.S."/>
            <person name="Martin F."/>
        </authorList>
    </citation>
    <scope>NUCLEOTIDE SEQUENCE [LARGE SCALE GENOMIC DNA]</scope>
    <source>
        <strain evidence="4">Foug A</strain>
    </source>
</reference>
<dbReference type="Pfam" id="PF01266">
    <property type="entry name" value="DAO"/>
    <property type="match status" value="1"/>
</dbReference>
<dbReference type="AlphaFoldDB" id="A0A0C2ZEI8"/>
<evidence type="ECO:0000256" key="1">
    <source>
        <dbReference type="SAM" id="MobiDB-lite"/>
    </source>
</evidence>
<evidence type="ECO:0000313" key="4">
    <source>
        <dbReference type="Proteomes" id="UP000053989"/>
    </source>
</evidence>
<dbReference type="InterPro" id="IPR006076">
    <property type="entry name" value="FAD-dep_OxRdtase"/>
</dbReference>
<dbReference type="PANTHER" id="PTHR13847">
    <property type="entry name" value="SARCOSINE DEHYDROGENASE-RELATED"/>
    <property type="match status" value="1"/>
</dbReference>
<feature type="region of interest" description="Disordered" evidence="1">
    <location>
        <begin position="1"/>
        <end position="22"/>
    </location>
</feature>
<keyword evidence="4" id="KW-1185">Reference proteome</keyword>
<dbReference type="EMBL" id="KN822066">
    <property type="protein sequence ID" value="KIM60133.1"/>
    <property type="molecule type" value="Genomic_DNA"/>
</dbReference>
<dbReference type="GO" id="GO:0005737">
    <property type="term" value="C:cytoplasm"/>
    <property type="evidence" value="ECO:0007669"/>
    <property type="project" value="TreeGrafter"/>
</dbReference>
<dbReference type="Gene3D" id="3.50.50.60">
    <property type="entry name" value="FAD/NAD(P)-binding domain"/>
    <property type="match status" value="1"/>
</dbReference>
<organism evidence="3 4">
    <name type="scientific">Scleroderma citrinum Foug A</name>
    <dbReference type="NCBI Taxonomy" id="1036808"/>
    <lineage>
        <taxon>Eukaryota</taxon>
        <taxon>Fungi</taxon>
        <taxon>Dikarya</taxon>
        <taxon>Basidiomycota</taxon>
        <taxon>Agaricomycotina</taxon>
        <taxon>Agaricomycetes</taxon>
        <taxon>Agaricomycetidae</taxon>
        <taxon>Boletales</taxon>
        <taxon>Sclerodermatineae</taxon>
        <taxon>Sclerodermataceae</taxon>
        <taxon>Scleroderma</taxon>
    </lineage>
</organism>
<dbReference type="InterPro" id="IPR036188">
    <property type="entry name" value="FAD/NAD-bd_sf"/>
</dbReference>
<evidence type="ECO:0000259" key="2">
    <source>
        <dbReference type="Pfam" id="PF01266"/>
    </source>
</evidence>
<feature type="compositionally biased region" description="Polar residues" evidence="1">
    <location>
        <begin position="1"/>
        <end position="13"/>
    </location>
</feature>
<name>A0A0C2ZEI8_9AGAM</name>
<feature type="domain" description="FAD dependent oxidoreductase" evidence="2">
    <location>
        <begin position="58"/>
        <end position="448"/>
    </location>
</feature>
<evidence type="ECO:0000313" key="3">
    <source>
        <dbReference type="EMBL" id="KIM60133.1"/>
    </source>
</evidence>